<evidence type="ECO:0000313" key="2">
    <source>
        <dbReference type="Proteomes" id="UP000034736"/>
    </source>
</evidence>
<sequence>MATITKDTKYKEILRRQNKLEMEPELIKKTVLADDESNIKPSALRRWERISRDMDRGRNGHVFSSVLEMKKWLKNL</sequence>
<reference evidence="1 2" key="1">
    <citation type="journal article" date="2015" name="Nature">
        <title>rRNA introns, odd ribosomes, and small enigmatic genomes across a large radiation of phyla.</title>
        <authorList>
            <person name="Brown C.T."/>
            <person name="Hug L.A."/>
            <person name="Thomas B.C."/>
            <person name="Sharon I."/>
            <person name="Castelle C.J."/>
            <person name="Singh A."/>
            <person name="Wilkins M.J."/>
            <person name="Williams K.H."/>
            <person name="Banfield J.F."/>
        </authorList>
    </citation>
    <scope>NUCLEOTIDE SEQUENCE [LARGE SCALE GENOMIC DNA]</scope>
</reference>
<name>A0A0G1H412_9BACT</name>
<dbReference type="STRING" id="1618647.UW30_C0002G0037"/>
<dbReference type="AlphaFoldDB" id="A0A0G1H412"/>
<comment type="caution">
    <text evidence="1">The sequence shown here is derived from an EMBL/GenBank/DDBJ whole genome shotgun (WGS) entry which is preliminary data.</text>
</comment>
<proteinExistence type="predicted"/>
<gene>
    <name evidence="1" type="ORF">UW30_C0002G0037</name>
</gene>
<evidence type="ECO:0000313" key="1">
    <source>
        <dbReference type="EMBL" id="KKT42126.1"/>
    </source>
</evidence>
<dbReference type="EMBL" id="LCHU01000002">
    <property type="protein sequence ID" value="KKT42126.1"/>
    <property type="molecule type" value="Genomic_DNA"/>
</dbReference>
<dbReference type="Proteomes" id="UP000034736">
    <property type="component" value="Unassembled WGS sequence"/>
</dbReference>
<accession>A0A0G1H412</accession>
<organism evidence="1 2">
    <name type="scientific">Candidatus Giovannonibacteria bacterium GW2011_GWA2_44_13b</name>
    <dbReference type="NCBI Taxonomy" id="1618647"/>
    <lineage>
        <taxon>Bacteria</taxon>
        <taxon>Candidatus Giovannoniibacteriota</taxon>
    </lineage>
</organism>
<protein>
    <submittedName>
        <fullName evidence="1">Uncharacterized protein</fullName>
    </submittedName>
</protein>